<feature type="compositionally biased region" description="Basic residues" evidence="1">
    <location>
        <begin position="109"/>
        <end position="121"/>
    </location>
</feature>
<gene>
    <name evidence="2" type="ORF">EVG20_g10394</name>
</gene>
<dbReference type="EMBL" id="SEOQ01001247">
    <property type="protein sequence ID" value="TFY52809.1"/>
    <property type="molecule type" value="Genomic_DNA"/>
</dbReference>
<dbReference type="AlphaFoldDB" id="A0A4Y9XW77"/>
<reference evidence="2 3" key="1">
    <citation type="submission" date="2019-02" db="EMBL/GenBank/DDBJ databases">
        <title>Genome sequencing of the rare red list fungi Dentipellis fragilis.</title>
        <authorList>
            <person name="Buettner E."/>
            <person name="Kellner H."/>
        </authorList>
    </citation>
    <scope>NUCLEOTIDE SEQUENCE [LARGE SCALE GENOMIC DNA]</scope>
    <source>
        <strain evidence="2 3">DSM 105465</strain>
    </source>
</reference>
<evidence type="ECO:0000313" key="2">
    <source>
        <dbReference type="EMBL" id="TFY52809.1"/>
    </source>
</evidence>
<evidence type="ECO:0000256" key="1">
    <source>
        <dbReference type="SAM" id="MobiDB-lite"/>
    </source>
</evidence>
<accession>A0A4Y9XW77</accession>
<dbReference type="Proteomes" id="UP000298327">
    <property type="component" value="Unassembled WGS sequence"/>
</dbReference>
<keyword evidence="3" id="KW-1185">Reference proteome</keyword>
<proteinExistence type="predicted"/>
<feature type="region of interest" description="Disordered" evidence="1">
    <location>
        <begin position="102"/>
        <end position="121"/>
    </location>
</feature>
<sequence length="121" mass="13742">MRRKANEGWAWTCLQEKSHSGRADQTRLDNSPTLWDCVRSPDAHVPRIGDDIAIYRSLLSFPLRFALLFRFRFLWLSGILTGLRYSQATLARVSALVAAQKEPKEAPPKKLRGKKAHLGLV</sequence>
<organism evidence="2 3">
    <name type="scientific">Dentipellis fragilis</name>
    <dbReference type="NCBI Taxonomy" id="205917"/>
    <lineage>
        <taxon>Eukaryota</taxon>
        <taxon>Fungi</taxon>
        <taxon>Dikarya</taxon>
        <taxon>Basidiomycota</taxon>
        <taxon>Agaricomycotina</taxon>
        <taxon>Agaricomycetes</taxon>
        <taxon>Russulales</taxon>
        <taxon>Hericiaceae</taxon>
        <taxon>Dentipellis</taxon>
    </lineage>
</organism>
<protein>
    <submittedName>
        <fullName evidence="2">Uncharacterized protein</fullName>
    </submittedName>
</protein>
<evidence type="ECO:0000313" key="3">
    <source>
        <dbReference type="Proteomes" id="UP000298327"/>
    </source>
</evidence>
<name>A0A4Y9XW77_9AGAM</name>
<comment type="caution">
    <text evidence="2">The sequence shown here is derived from an EMBL/GenBank/DDBJ whole genome shotgun (WGS) entry which is preliminary data.</text>
</comment>